<sequence>MGAGFRLEIPPAYRLTSGIYHGSTVFTIGPGGDFDFGSNVENLSGNTLTVNFELDVQHDFHLEFPPGSERAVLEPRNGWQAWQAGGRSPQRLYRDLPFRIWSTGPFKVYKLCEHYMGDRCGIRNAASHSVPVDVALSLPGGIQHQTNGVQRVSLPSGRAQALNFESVQPTVNRPGQLHFEVARADVQGMLSHTGSTYHGQVTVVFDAEL</sequence>
<comment type="caution">
    <text evidence="1">The sequence shown here is derived from an EMBL/GenBank/DDBJ whole genome shotgun (WGS) entry which is preliminary data.</text>
</comment>
<evidence type="ECO:0000313" key="2">
    <source>
        <dbReference type="Proteomes" id="UP000247620"/>
    </source>
</evidence>
<evidence type="ECO:0000313" key="1">
    <source>
        <dbReference type="EMBL" id="PYB80645.1"/>
    </source>
</evidence>
<protein>
    <submittedName>
        <fullName evidence="1">Uncharacterized protein</fullName>
    </submittedName>
</protein>
<organism evidence="1 2">
    <name type="scientific">Pseudomonas soli</name>
    <dbReference type="NCBI Taxonomy" id="1306993"/>
    <lineage>
        <taxon>Bacteria</taxon>
        <taxon>Pseudomonadati</taxon>
        <taxon>Pseudomonadota</taxon>
        <taxon>Gammaproteobacteria</taxon>
        <taxon>Pseudomonadales</taxon>
        <taxon>Pseudomonadaceae</taxon>
        <taxon>Pseudomonas</taxon>
    </lineage>
</organism>
<gene>
    <name evidence="1" type="ORF">DMX07_15190</name>
</gene>
<dbReference type="AlphaFoldDB" id="A0A2V4HV24"/>
<name>A0A2V4HV24_9PSED</name>
<proteinExistence type="predicted"/>
<dbReference type="Proteomes" id="UP000247620">
    <property type="component" value="Unassembled WGS sequence"/>
</dbReference>
<accession>A0A2V4HV24</accession>
<dbReference type="EMBL" id="QJRO01000009">
    <property type="protein sequence ID" value="PYB80645.1"/>
    <property type="molecule type" value="Genomic_DNA"/>
</dbReference>
<reference evidence="1 2" key="1">
    <citation type="submission" date="2018-06" db="EMBL/GenBank/DDBJ databases">
        <title>Pseudomonas diversity within urban Lake Michigan freshwaters.</title>
        <authorList>
            <person name="Batrich M."/>
            <person name="Hatzopoulos T."/>
            <person name="Putonti C."/>
        </authorList>
    </citation>
    <scope>NUCLEOTIDE SEQUENCE [LARGE SCALE GENOMIC DNA]</scope>
    <source>
        <strain evidence="1 2">LBp-160603</strain>
    </source>
</reference>